<evidence type="ECO:0000313" key="1">
    <source>
        <dbReference type="EMBL" id="GFN46528.1"/>
    </source>
</evidence>
<dbReference type="AlphaFoldDB" id="A0A6L2ZQS6"/>
<sequence>MKENAEVRLVDVKKIYHRIYQANTDNWDRHYAHDARKQLNKLLRKPADGSSLPLNFNGQTKSQVKQEVEHQLELIFEKEHQGMLLSYDSMMQYQDTIDFITKYIHELKGRGITTLCLPLSTRIKALIDMYLQGKAESTILPLNRSLRKLCVTARENDIKIIVLDPPSKPQNIVQRGMADNKVVMKLTELSAGLLSTEKFLAVYQQESLLSKPLGRRFLPGIAPLLGLPALMVLSKKRLVA</sequence>
<dbReference type="Gene3D" id="3.40.50.11550">
    <property type="match status" value="1"/>
</dbReference>
<dbReference type="EMBL" id="BLXO01000004">
    <property type="protein sequence ID" value="GFN46528.1"/>
    <property type="molecule type" value="Genomic_DNA"/>
</dbReference>
<gene>
    <name evidence="1" type="ORF">RINTU1_22010</name>
</gene>
<name>A0A6L2ZQS6_9ENTR</name>
<reference evidence="1 2" key="1">
    <citation type="submission" date="2020-06" db="EMBL/GenBank/DDBJ databases">
        <title>The genome sequence of Candidatus Regiella insecticola strain Tut.</title>
        <authorList>
            <person name="Nikoh N."/>
            <person name="Tsuchida T."/>
            <person name="Koga R."/>
            <person name="Oshima K."/>
            <person name="Hattori M."/>
            <person name="Fukatsu T."/>
        </authorList>
    </citation>
    <scope>NUCLEOTIDE SEQUENCE [LARGE SCALE GENOMIC DNA]</scope>
    <source>
        <strain evidence="1 2">Tut</strain>
    </source>
</reference>
<evidence type="ECO:0000313" key="2">
    <source>
        <dbReference type="Proteomes" id="UP000504714"/>
    </source>
</evidence>
<dbReference type="Proteomes" id="UP000504714">
    <property type="component" value="Unassembled WGS sequence"/>
</dbReference>
<comment type="caution">
    <text evidence="1">The sequence shown here is derived from an EMBL/GenBank/DDBJ whole genome shotgun (WGS) entry which is preliminary data.</text>
</comment>
<dbReference type="SUPFAM" id="SSF159501">
    <property type="entry name" value="EreA/ChaN-like"/>
    <property type="match status" value="1"/>
</dbReference>
<proteinExistence type="predicted"/>
<accession>A0A6L2ZQS6</accession>
<organism evidence="1 2">
    <name type="scientific">Candidatus Regiella insecticola</name>
    <dbReference type="NCBI Taxonomy" id="138073"/>
    <lineage>
        <taxon>Bacteria</taxon>
        <taxon>Pseudomonadati</taxon>
        <taxon>Pseudomonadota</taxon>
        <taxon>Gammaproteobacteria</taxon>
        <taxon>Enterobacterales</taxon>
        <taxon>Enterobacteriaceae</taxon>
        <taxon>aphid secondary symbionts</taxon>
        <taxon>Candidatus Regiella</taxon>
    </lineage>
</organism>
<protein>
    <submittedName>
        <fullName evidence="1">Uncharacterized protein</fullName>
    </submittedName>
</protein>
<dbReference type="RefSeq" id="WP_176488168.1">
    <property type="nucleotide sequence ID" value="NZ_BLXO01000004.1"/>
</dbReference>